<dbReference type="InterPro" id="IPR013083">
    <property type="entry name" value="Znf_RING/FYVE/PHD"/>
</dbReference>
<feature type="transmembrane region" description="Helical" evidence="6">
    <location>
        <begin position="971"/>
        <end position="992"/>
    </location>
</feature>
<name>A0A6T0AD16_CHRCT</name>
<dbReference type="EMBL" id="HBIZ01045124">
    <property type="protein sequence ID" value="CAE0776230.1"/>
    <property type="molecule type" value="Transcribed_RNA"/>
</dbReference>
<dbReference type="SUPFAM" id="SSF57850">
    <property type="entry name" value="RING/U-box"/>
    <property type="match status" value="1"/>
</dbReference>
<dbReference type="GO" id="GO:0006511">
    <property type="term" value="P:ubiquitin-dependent protein catabolic process"/>
    <property type="evidence" value="ECO:0007669"/>
    <property type="project" value="TreeGrafter"/>
</dbReference>
<feature type="transmembrane region" description="Helical" evidence="6">
    <location>
        <begin position="270"/>
        <end position="290"/>
    </location>
</feature>
<evidence type="ECO:0000256" key="5">
    <source>
        <dbReference type="SAM" id="MobiDB-lite"/>
    </source>
</evidence>
<evidence type="ECO:0000256" key="1">
    <source>
        <dbReference type="ARBA" id="ARBA00022723"/>
    </source>
</evidence>
<feature type="transmembrane region" description="Helical" evidence="6">
    <location>
        <begin position="31"/>
        <end position="52"/>
    </location>
</feature>
<protein>
    <recommendedName>
        <fullName evidence="7">RING-type domain-containing protein</fullName>
    </recommendedName>
</protein>
<sequence>MTDTLLQGLGNALTASINAAGRGLLSMIERYVLFLLIALIAVCVACACLIALGLYFIPYFGDFLVLSCTVAYVTQEGQMSVSRKSALVLLSIVAIGGLHSSRAALFASPVPLVTQQDAACTDGEQADARAAFSPAAHLPQVPHVLAPRSLPSPSAPPPIQPLLSPPDCVPSCASRMRLAEAIAFHLQGGRNTTASVVARELLLLAAQLWRGLQRAPLLLGPRGTFARDFWMLLLPAVAVAVVSVLSFLWPAIRPIARSLMRGISTHRAHLIRAASTFTAICCCFAAAAAIDDAFTGLWRHALHVAAVIAAMPAAPLLLVARDCVMQRYPRVQSRSRAIALSLFLFALAAALIATCRHIAATSEPPAGHSDQKHSLRLPFGHLRFGWRAPPQSSTQRRPSALNPPPPLSLSPLSPLPSAQCAHACVQAYIAAAVVSLWAALALLARALDSQLLAAAAAMPLRLVTALYRRARTISGLAIISFCFGGRTVSLWCEQSVSQAGSLALLLPRAFVQMASSHSPLSCLHLDFLFSSTWPGSESGLGLRGTVLLTRALLALGGLQLICVDLRLPFGQRALSHPLHLCGVYVARAYERMAVFFAALCRAAIVATTAISRAVAGVARAASGQAWHCFIATRALLRLVVRWLRWRIRSLAGAGLFVVSAALVRDFWSLRGTAGCADLCAALAVRARQRGGTPCASAFCALLLHRGSCIRLALTLATSAPCAVMAMYLCTSDLAPVTLHRVKESAAVRALVLQLQKPPPPALVFVCTGVLPAWIGLWLQWRQVRSVVDDEPFAPLKPLSFSLPPEIIFLAEAAAAFAMTRVGVRNVYRFLASLQHLAAAASALRDCVQIAARTIDKALRRLLRASAQAIAKGASFTCRQLLRAARSVMRGCASAALGLQRRLRRLLRPACALASAVALRMGSAVWSRVLAPLGTTAETHWPLLALCSSCVSFVLFTRATILAALARQSSAVVLLFGAATALSSSIVLAGHALHSPRLLNLGNIMLARTGLGVCAAISTLMRVMGSAADVALRSFRQLVSTPVAALFRVLYTVAATLAAVLSVHARHVAAMAWRAIVLAVRVAIVWPVARIVRSPGLSLLASFGWVLLSFWLHRKGMHTAALAFLNNLAAAARKGAATSSATGSIVFSSATTSFATATAIAAAHAGTAASALSSWLSLVAATQLRSIESAWASASTLHAHAPFALSVSAIALAASSTFHPAAVPPRALAAAQLALVGFYWSGTPRLLPLALCLACAYVVGAAAAAGTAARERELTARRLQQTHQAQRRSEVASALASAPLPTRLFHADETCAICLEAVQLPNVASAQAAGKASSQGGVNVDVAGGRVSSAERGHGSASPVSASSADPGAPKAAVGQTGSALRCGHVFHVDCISQWLAMSNVKRCPTCREHVRWQRSWLESSLFVDR</sequence>
<keyword evidence="2 4" id="KW-0863">Zinc-finger</keyword>
<proteinExistence type="predicted"/>
<feature type="transmembrane region" description="Helical" evidence="6">
    <location>
        <begin position="340"/>
        <end position="359"/>
    </location>
</feature>
<dbReference type="GO" id="GO:0005634">
    <property type="term" value="C:nucleus"/>
    <property type="evidence" value="ECO:0007669"/>
    <property type="project" value="TreeGrafter"/>
</dbReference>
<dbReference type="InterPro" id="IPR051834">
    <property type="entry name" value="RING_finger_E3_ligase"/>
</dbReference>
<feature type="transmembrane region" description="Helical" evidence="6">
    <location>
        <begin position="942"/>
        <end position="964"/>
    </location>
</feature>
<keyword evidence="1" id="KW-0479">Metal-binding</keyword>
<dbReference type="GO" id="GO:0061630">
    <property type="term" value="F:ubiquitin protein ligase activity"/>
    <property type="evidence" value="ECO:0007669"/>
    <property type="project" value="TreeGrafter"/>
</dbReference>
<feature type="transmembrane region" description="Helical" evidence="6">
    <location>
        <begin position="229"/>
        <end position="249"/>
    </location>
</feature>
<accession>A0A6T0AD16</accession>
<feature type="transmembrane region" description="Helical" evidence="6">
    <location>
        <begin position="909"/>
        <end position="930"/>
    </location>
</feature>
<dbReference type="EMBL" id="HBIZ01045123">
    <property type="protein sequence ID" value="CAE0776229.1"/>
    <property type="molecule type" value="Transcribed_RNA"/>
</dbReference>
<evidence type="ECO:0000256" key="4">
    <source>
        <dbReference type="PROSITE-ProRule" id="PRU00175"/>
    </source>
</evidence>
<gene>
    <name evidence="8" type="ORF">PCAR00345_LOCUS28865</name>
    <name evidence="9" type="ORF">PCAR00345_LOCUS28866</name>
</gene>
<evidence type="ECO:0000256" key="3">
    <source>
        <dbReference type="ARBA" id="ARBA00022833"/>
    </source>
</evidence>
<feature type="domain" description="RING-type" evidence="7">
    <location>
        <begin position="1310"/>
        <end position="1407"/>
    </location>
</feature>
<feature type="transmembrane region" description="Helical" evidence="6">
    <location>
        <begin position="425"/>
        <end position="444"/>
    </location>
</feature>
<dbReference type="GO" id="GO:0008270">
    <property type="term" value="F:zinc ion binding"/>
    <property type="evidence" value="ECO:0007669"/>
    <property type="project" value="UniProtKB-KW"/>
</dbReference>
<keyword evidence="3" id="KW-0862">Zinc</keyword>
<dbReference type="PANTHER" id="PTHR45931">
    <property type="entry name" value="SI:CH211-59O9.10"/>
    <property type="match status" value="1"/>
</dbReference>
<dbReference type="PANTHER" id="PTHR45931:SF3">
    <property type="entry name" value="RING ZINC FINGER-CONTAINING PROTEIN"/>
    <property type="match status" value="1"/>
</dbReference>
<dbReference type="PROSITE" id="PS50089">
    <property type="entry name" value="ZF_RING_2"/>
    <property type="match status" value="1"/>
</dbReference>
<keyword evidence="6" id="KW-1133">Transmembrane helix</keyword>
<evidence type="ECO:0000259" key="7">
    <source>
        <dbReference type="PROSITE" id="PS50089"/>
    </source>
</evidence>
<dbReference type="SMART" id="SM00184">
    <property type="entry name" value="RING"/>
    <property type="match status" value="1"/>
</dbReference>
<dbReference type="Gene3D" id="3.30.40.10">
    <property type="entry name" value="Zinc/RING finger domain, C3HC4 (zinc finger)"/>
    <property type="match status" value="1"/>
</dbReference>
<feature type="transmembrane region" description="Helical" evidence="6">
    <location>
        <begin position="1004"/>
        <end position="1023"/>
    </location>
</feature>
<feature type="transmembrane region" description="Helical" evidence="6">
    <location>
        <begin position="1245"/>
        <end position="1268"/>
    </location>
</feature>
<feature type="transmembrane region" description="Helical" evidence="6">
    <location>
        <begin position="1044"/>
        <end position="1064"/>
    </location>
</feature>
<evidence type="ECO:0000256" key="6">
    <source>
        <dbReference type="SAM" id="Phobius"/>
    </source>
</evidence>
<feature type="transmembrane region" description="Helical" evidence="6">
    <location>
        <begin position="761"/>
        <end position="780"/>
    </location>
</feature>
<evidence type="ECO:0000313" key="8">
    <source>
        <dbReference type="EMBL" id="CAE0776229.1"/>
    </source>
</evidence>
<evidence type="ECO:0000313" key="9">
    <source>
        <dbReference type="EMBL" id="CAE0776230.1"/>
    </source>
</evidence>
<feature type="compositionally biased region" description="Low complexity" evidence="5">
    <location>
        <begin position="1354"/>
        <end position="1369"/>
    </location>
</feature>
<keyword evidence="6" id="KW-0812">Transmembrane</keyword>
<evidence type="ECO:0000256" key="2">
    <source>
        <dbReference type="ARBA" id="ARBA00022771"/>
    </source>
</evidence>
<feature type="transmembrane region" description="Helical" evidence="6">
    <location>
        <begin position="1070"/>
        <end position="1088"/>
    </location>
</feature>
<keyword evidence="6" id="KW-0472">Membrane</keyword>
<feature type="region of interest" description="Disordered" evidence="5">
    <location>
        <begin position="1346"/>
        <end position="1372"/>
    </location>
</feature>
<reference evidence="8" key="1">
    <citation type="submission" date="2021-01" db="EMBL/GenBank/DDBJ databases">
        <authorList>
            <person name="Corre E."/>
            <person name="Pelletier E."/>
            <person name="Niang G."/>
            <person name="Scheremetjew M."/>
            <person name="Finn R."/>
            <person name="Kale V."/>
            <person name="Holt S."/>
            <person name="Cochrane G."/>
            <person name="Meng A."/>
            <person name="Brown T."/>
            <person name="Cohen L."/>
        </authorList>
    </citation>
    <scope>NUCLEOTIDE SEQUENCE</scope>
    <source>
        <strain evidence="8">CCMP645</strain>
    </source>
</reference>
<organism evidence="8">
    <name type="scientific">Chrysotila carterae</name>
    <name type="common">Marine alga</name>
    <name type="synonym">Syracosphaera carterae</name>
    <dbReference type="NCBI Taxonomy" id="13221"/>
    <lineage>
        <taxon>Eukaryota</taxon>
        <taxon>Haptista</taxon>
        <taxon>Haptophyta</taxon>
        <taxon>Prymnesiophyceae</taxon>
        <taxon>Isochrysidales</taxon>
        <taxon>Isochrysidaceae</taxon>
        <taxon>Chrysotila</taxon>
    </lineage>
</organism>
<feature type="transmembrane region" description="Helical" evidence="6">
    <location>
        <begin position="302"/>
        <end position="320"/>
    </location>
</feature>
<feature type="transmembrane region" description="Helical" evidence="6">
    <location>
        <begin position="1095"/>
        <end position="1112"/>
    </location>
</feature>
<dbReference type="InterPro" id="IPR001841">
    <property type="entry name" value="Znf_RING"/>
</dbReference>
<dbReference type="Pfam" id="PF13639">
    <property type="entry name" value="zf-RING_2"/>
    <property type="match status" value="1"/>
</dbReference>